<reference evidence="2 3" key="1">
    <citation type="submission" date="2015-08" db="EMBL/GenBank/DDBJ databases">
        <title>Emmonsia species relationships and genome sequence.</title>
        <authorList>
            <person name="Cuomo C.A."/>
            <person name="Schwartz I.S."/>
            <person name="Kenyon C."/>
            <person name="De Hoog G.S."/>
            <person name="Govender N.P."/>
            <person name="Botha A."/>
            <person name="Moreno L."/>
            <person name="De Vries M."/>
            <person name="Munoz J.F."/>
            <person name="Stielow J.B."/>
        </authorList>
    </citation>
    <scope>NUCLEOTIDE SEQUENCE [LARGE SCALE GENOMIC DNA]</scope>
    <source>
        <strain evidence="2 3">EI222</strain>
    </source>
</reference>
<name>A0A1J9QS49_9EURO</name>
<dbReference type="Proteomes" id="UP000242791">
    <property type="component" value="Unassembled WGS sequence"/>
</dbReference>
<evidence type="ECO:0000313" key="3">
    <source>
        <dbReference type="Proteomes" id="UP000242791"/>
    </source>
</evidence>
<keyword evidence="3" id="KW-1185">Reference proteome</keyword>
<dbReference type="AlphaFoldDB" id="A0A1J9QS49"/>
<evidence type="ECO:0000256" key="1">
    <source>
        <dbReference type="SAM" id="MobiDB-lite"/>
    </source>
</evidence>
<organism evidence="2 3">
    <name type="scientific">Blastomyces percursus</name>
    <dbReference type="NCBI Taxonomy" id="1658174"/>
    <lineage>
        <taxon>Eukaryota</taxon>
        <taxon>Fungi</taxon>
        <taxon>Dikarya</taxon>
        <taxon>Ascomycota</taxon>
        <taxon>Pezizomycotina</taxon>
        <taxon>Eurotiomycetes</taxon>
        <taxon>Eurotiomycetidae</taxon>
        <taxon>Onygenales</taxon>
        <taxon>Ajellomycetaceae</taxon>
        <taxon>Blastomyces</taxon>
    </lineage>
</organism>
<gene>
    <name evidence="2" type="ORF">ACJ73_05601</name>
</gene>
<evidence type="ECO:0000313" key="2">
    <source>
        <dbReference type="EMBL" id="OJD23043.1"/>
    </source>
</evidence>
<sequence>MYCGVPEGGPRHGRRPKATPPSLSPSQASGGTDGRNNRPNEISLDGWDDALRATPATRRGLGVVLSVSRTPGRRTAGASINTHVART</sequence>
<dbReference type="EMBL" id="LGTZ01000891">
    <property type="protein sequence ID" value="OJD23043.1"/>
    <property type="molecule type" value="Genomic_DNA"/>
</dbReference>
<dbReference type="VEuPathDB" id="FungiDB:ACJ73_05601"/>
<comment type="caution">
    <text evidence="2">The sequence shown here is derived from an EMBL/GenBank/DDBJ whole genome shotgun (WGS) entry which is preliminary data.</text>
</comment>
<accession>A0A1J9QS49</accession>
<feature type="region of interest" description="Disordered" evidence="1">
    <location>
        <begin position="1"/>
        <end position="47"/>
    </location>
</feature>
<proteinExistence type="predicted"/>
<protein>
    <submittedName>
        <fullName evidence="2">Uncharacterized protein</fullName>
    </submittedName>
</protein>